<dbReference type="GeneID" id="85226409"/>
<reference evidence="2" key="1">
    <citation type="submission" date="2023-03" db="EMBL/GenBank/DDBJ databases">
        <title>Mating type loci evolution in Malassezia.</title>
        <authorList>
            <person name="Coelho M.A."/>
        </authorList>
    </citation>
    <scope>NUCLEOTIDE SEQUENCE</scope>
    <source>
        <strain evidence="2">CBS 9431</strain>
    </source>
</reference>
<feature type="transmembrane region" description="Helical" evidence="1">
    <location>
        <begin position="146"/>
        <end position="169"/>
    </location>
</feature>
<organism evidence="2 3">
    <name type="scientific">Malassezia japonica</name>
    <dbReference type="NCBI Taxonomy" id="223818"/>
    <lineage>
        <taxon>Eukaryota</taxon>
        <taxon>Fungi</taxon>
        <taxon>Dikarya</taxon>
        <taxon>Basidiomycota</taxon>
        <taxon>Ustilaginomycotina</taxon>
        <taxon>Malasseziomycetes</taxon>
        <taxon>Malasseziales</taxon>
        <taxon>Malasseziaceae</taxon>
        <taxon>Malassezia</taxon>
    </lineage>
</organism>
<evidence type="ECO:0000313" key="2">
    <source>
        <dbReference type="EMBL" id="WFD39777.1"/>
    </source>
</evidence>
<dbReference type="RefSeq" id="XP_060122674.1">
    <property type="nucleotide sequence ID" value="XM_060266691.1"/>
</dbReference>
<dbReference type="Proteomes" id="UP001217754">
    <property type="component" value="Chromosome 4"/>
</dbReference>
<dbReference type="AlphaFoldDB" id="A0AAF0JAG4"/>
<dbReference type="PANTHER" id="PTHR21329">
    <property type="entry name" value="PHOSPHATIDYLINOSITOL N-ACETYLGLUCOSAMINYLTRANSFERASE SUBUNIT Q-RELATED"/>
    <property type="match status" value="1"/>
</dbReference>
<name>A0AAF0JAG4_9BASI</name>
<dbReference type="PANTHER" id="PTHR21329:SF3">
    <property type="entry name" value="PHOSPHATIDYLINOSITOL N-ACETYLGLUCOSAMINYLTRANSFERASE SUBUNIT Q"/>
    <property type="match status" value="1"/>
</dbReference>
<dbReference type="Pfam" id="PF05024">
    <property type="entry name" value="Gpi1"/>
    <property type="match status" value="1"/>
</dbReference>
<feature type="transmembrane region" description="Helical" evidence="1">
    <location>
        <begin position="219"/>
        <end position="242"/>
    </location>
</feature>
<dbReference type="EMBL" id="CP119961">
    <property type="protein sequence ID" value="WFD39777.1"/>
    <property type="molecule type" value="Genomic_DNA"/>
</dbReference>
<protein>
    <submittedName>
        <fullName evidence="2">Pig-Q</fullName>
    </submittedName>
</protein>
<sequence length="335" mass="36776">MERVYAVLAWPAYWNECSLLTAKVASGDTPSIPAHLVQARTAANAAWNALLLYVCDMALGYLLSTALEAHEAWLVQRGVQLLDAMDAPALRSVLDWLAHWPLGIKLNTELALFSRDVLASIAEAHSAYVLQPLFAHLSQFVQGCCWVSRCLGATVLLSVLLDTLMVLGMHVRGMYFLVRHVYLFFTRAAGSLFDMFRGKKRNPIHHGRLDTAEYEVDQLFLGTILFTLLVFLFPTVLMFYATVAAAHLAVLCVYAGLVSLVRLLGALPLYTLILRVWNSARVPCGVALVGQYRMKGCAIGLTAALAPLHSALRPLAEVPHLVWCALCGAPLHVPL</sequence>
<dbReference type="InterPro" id="IPR007720">
    <property type="entry name" value="PigQ/GPI1"/>
</dbReference>
<gene>
    <name evidence="2" type="primary">gpi1</name>
    <name evidence="2" type="ORF">MJAP1_002758</name>
</gene>
<dbReference type="GO" id="GO:0005783">
    <property type="term" value="C:endoplasmic reticulum"/>
    <property type="evidence" value="ECO:0007669"/>
    <property type="project" value="TreeGrafter"/>
</dbReference>
<proteinExistence type="predicted"/>
<accession>A0AAF0JAG4</accession>
<keyword evidence="3" id="KW-1185">Reference proteome</keyword>
<dbReference type="GO" id="GO:0016020">
    <property type="term" value="C:membrane"/>
    <property type="evidence" value="ECO:0007669"/>
    <property type="project" value="InterPro"/>
</dbReference>
<evidence type="ECO:0000256" key="1">
    <source>
        <dbReference type="SAM" id="Phobius"/>
    </source>
</evidence>
<dbReference type="GO" id="GO:0006506">
    <property type="term" value="P:GPI anchor biosynthetic process"/>
    <property type="evidence" value="ECO:0007669"/>
    <property type="project" value="InterPro"/>
</dbReference>
<keyword evidence="1" id="KW-0472">Membrane</keyword>
<keyword evidence="1" id="KW-0812">Transmembrane</keyword>
<evidence type="ECO:0000313" key="3">
    <source>
        <dbReference type="Proteomes" id="UP001217754"/>
    </source>
</evidence>
<feature type="transmembrane region" description="Helical" evidence="1">
    <location>
        <begin position="248"/>
        <end position="273"/>
    </location>
</feature>
<keyword evidence="1" id="KW-1133">Transmembrane helix</keyword>